<reference evidence="3 4" key="1">
    <citation type="submission" date="2021-03" db="EMBL/GenBank/DDBJ databases">
        <title>Sequencing the genomes of 1000 actinobacteria strains.</title>
        <authorList>
            <person name="Klenk H.-P."/>
        </authorList>
    </citation>
    <scope>NUCLEOTIDE SEQUENCE [LARGE SCALE GENOMIC DNA]</scope>
    <source>
        <strain evidence="3 4">DSM 45510</strain>
    </source>
</reference>
<feature type="region of interest" description="Disordered" evidence="1">
    <location>
        <begin position="1"/>
        <end position="25"/>
    </location>
</feature>
<keyword evidence="2" id="KW-0472">Membrane</keyword>
<keyword evidence="2" id="KW-0812">Transmembrane</keyword>
<feature type="transmembrane region" description="Helical" evidence="2">
    <location>
        <begin position="107"/>
        <end position="124"/>
    </location>
</feature>
<feature type="transmembrane region" description="Helical" evidence="2">
    <location>
        <begin position="177"/>
        <end position="202"/>
    </location>
</feature>
<accession>A0ABS4PY78</accession>
<evidence type="ECO:0000256" key="1">
    <source>
        <dbReference type="SAM" id="MobiDB-lite"/>
    </source>
</evidence>
<comment type="caution">
    <text evidence="3">The sequence shown here is derived from an EMBL/GenBank/DDBJ whole genome shotgun (WGS) entry which is preliminary data.</text>
</comment>
<sequence length="287" mass="31416">MGGEWTMVHHENDQGAASGNGPETPVWLDEPTPKESEAARVWLAKHGIQVVTPARSLAVRIGARHTRRSGGSRFFRVYLVLFVVAMSAYFSLQFLPGVDEAEMYEGALGVFVVLALQLAQWITIRRRERHLPTVSRPQSQSVRQVLGGWYLAAAVITFGGGVALAVAMYVTTSARTYAWSWLVLLGMSAVAGAVVLADVLRAPARGEDEGSLAVDAVLRREDAYLLPPASFAVLVLFNLLVDDRQPVQFTNWLALYAGLAVVAQVIGWLTHAHARRHLPPAYYGTER</sequence>
<name>A0ABS4PY78_9PSEU</name>
<evidence type="ECO:0000313" key="3">
    <source>
        <dbReference type="EMBL" id="MBP2184384.1"/>
    </source>
</evidence>
<gene>
    <name evidence="3" type="ORF">JOM49_005910</name>
</gene>
<dbReference type="EMBL" id="JAGGMS010000001">
    <property type="protein sequence ID" value="MBP2184384.1"/>
    <property type="molecule type" value="Genomic_DNA"/>
</dbReference>
<evidence type="ECO:0000256" key="2">
    <source>
        <dbReference type="SAM" id="Phobius"/>
    </source>
</evidence>
<evidence type="ECO:0000313" key="4">
    <source>
        <dbReference type="Proteomes" id="UP000741013"/>
    </source>
</evidence>
<protein>
    <submittedName>
        <fullName evidence="3">Uncharacterized protein</fullName>
    </submittedName>
</protein>
<keyword evidence="4" id="KW-1185">Reference proteome</keyword>
<dbReference type="Proteomes" id="UP000741013">
    <property type="component" value="Unassembled WGS sequence"/>
</dbReference>
<feature type="transmembrane region" description="Helical" evidence="2">
    <location>
        <begin position="74"/>
        <end position="95"/>
    </location>
</feature>
<feature type="transmembrane region" description="Helical" evidence="2">
    <location>
        <begin position="145"/>
        <end position="171"/>
    </location>
</feature>
<keyword evidence="2" id="KW-1133">Transmembrane helix</keyword>
<proteinExistence type="predicted"/>
<organism evidence="3 4">
    <name type="scientific">Amycolatopsis magusensis</name>
    <dbReference type="NCBI Taxonomy" id="882444"/>
    <lineage>
        <taxon>Bacteria</taxon>
        <taxon>Bacillati</taxon>
        <taxon>Actinomycetota</taxon>
        <taxon>Actinomycetes</taxon>
        <taxon>Pseudonocardiales</taxon>
        <taxon>Pseudonocardiaceae</taxon>
        <taxon>Amycolatopsis</taxon>
    </lineage>
</organism>
<feature type="transmembrane region" description="Helical" evidence="2">
    <location>
        <begin position="253"/>
        <end position="270"/>
    </location>
</feature>